<dbReference type="AlphaFoldDB" id="A0A8H4NQH4"/>
<sequence>MAQRTETDALPPIEDTEIIWPGNIPDAPEFQDKDEPDTTPMDLEIEPDARDW</sequence>
<evidence type="ECO:0000256" key="1">
    <source>
        <dbReference type="SAM" id="MobiDB-lite"/>
    </source>
</evidence>
<feature type="non-terminal residue" evidence="2">
    <location>
        <position position="52"/>
    </location>
</feature>
<dbReference type="EMBL" id="JAADJF010000193">
    <property type="protein sequence ID" value="KAF4435062.1"/>
    <property type="molecule type" value="Genomic_DNA"/>
</dbReference>
<protein>
    <submittedName>
        <fullName evidence="2">Uncharacterized protein</fullName>
    </submittedName>
</protein>
<feature type="region of interest" description="Disordered" evidence="1">
    <location>
        <begin position="1"/>
        <end position="52"/>
    </location>
</feature>
<evidence type="ECO:0000313" key="3">
    <source>
        <dbReference type="Proteomes" id="UP000536711"/>
    </source>
</evidence>
<gene>
    <name evidence="2" type="ORF">FACUT_7421</name>
</gene>
<organism evidence="2 3">
    <name type="scientific">Fusarium acutatum</name>
    <dbReference type="NCBI Taxonomy" id="78861"/>
    <lineage>
        <taxon>Eukaryota</taxon>
        <taxon>Fungi</taxon>
        <taxon>Dikarya</taxon>
        <taxon>Ascomycota</taxon>
        <taxon>Pezizomycotina</taxon>
        <taxon>Sordariomycetes</taxon>
        <taxon>Hypocreomycetidae</taxon>
        <taxon>Hypocreales</taxon>
        <taxon>Nectriaceae</taxon>
        <taxon>Fusarium</taxon>
        <taxon>Fusarium fujikuroi species complex</taxon>
    </lineage>
</organism>
<name>A0A8H4NQH4_9HYPO</name>
<proteinExistence type="predicted"/>
<keyword evidence="3" id="KW-1185">Reference proteome</keyword>
<accession>A0A8H4NQH4</accession>
<evidence type="ECO:0000313" key="2">
    <source>
        <dbReference type="EMBL" id="KAF4435062.1"/>
    </source>
</evidence>
<reference evidence="2 3" key="1">
    <citation type="submission" date="2020-01" db="EMBL/GenBank/DDBJ databases">
        <title>Identification and distribution of gene clusters putatively required for synthesis of sphingolipid metabolism inhibitors in phylogenetically diverse species of the filamentous fungus Fusarium.</title>
        <authorList>
            <person name="Kim H.-S."/>
            <person name="Busman M."/>
            <person name="Brown D.W."/>
            <person name="Divon H."/>
            <person name="Uhlig S."/>
            <person name="Proctor R.H."/>
        </authorList>
    </citation>
    <scope>NUCLEOTIDE SEQUENCE [LARGE SCALE GENOMIC DNA]</scope>
    <source>
        <strain evidence="2 3">NRRL 13308</strain>
    </source>
</reference>
<dbReference type="Proteomes" id="UP000536711">
    <property type="component" value="Unassembled WGS sequence"/>
</dbReference>
<comment type="caution">
    <text evidence="2">The sequence shown here is derived from an EMBL/GenBank/DDBJ whole genome shotgun (WGS) entry which is preliminary data.</text>
</comment>
<dbReference type="OrthoDB" id="5105620at2759"/>